<reference evidence="4 5" key="1">
    <citation type="submission" date="2019-11" db="EMBL/GenBank/DDBJ databases">
        <authorList>
            <person name="Li X."/>
        </authorList>
    </citation>
    <scope>NUCLEOTIDE SEQUENCE [LARGE SCALE GENOMIC DNA]</scope>
    <source>
        <strain evidence="4 5">L9</strain>
    </source>
</reference>
<dbReference type="SUPFAM" id="SSF53850">
    <property type="entry name" value="Periplasmic binding protein-like II"/>
    <property type="match status" value="1"/>
</dbReference>
<dbReference type="EMBL" id="WOCA01000007">
    <property type="protein sequence ID" value="MUK88876.1"/>
    <property type="molecule type" value="Genomic_DNA"/>
</dbReference>
<feature type="domain" description="Transcriptional regulator SgrR N-terminal HTH" evidence="3">
    <location>
        <begin position="5"/>
        <end position="104"/>
    </location>
</feature>
<organism evidence="4 5">
    <name type="scientific">Ornithinibacillus caprae</name>
    <dbReference type="NCBI Taxonomy" id="2678566"/>
    <lineage>
        <taxon>Bacteria</taxon>
        <taxon>Bacillati</taxon>
        <taxon>Bacillota</taxon>
        <taxon>Bacilli</taxon>
        <taxon>Bacillales</taxon>
        <taxon>Bacillaceae</taxon>
        <taxon>Ornithinibacillus</taxon>
    </lineage>
</organism>
<evidence type="ECO:0000259" key="2">
    <source>
        <dbReference type="Pfam" id="PF00496"/>
    </source>
</evidence>
<evidence type="ECO:0000313" key="4">
    <source>
        <dbReference type="EMBL" id="MUK88876.1"/>
    </source>
</evidence>
<gene>
    <name evidence="4" type="ORF">GMD78_10775</name>
</gene>
<comment type="caution">
    <text evidence="4">The sequence shown here is derived from an EMBL/GenBank/DDBJ whole genome shotgun (WGS) entry which is preliminary data.</text>
</comment>
<feature type="domain" description="Solute-binding protein family 5" evidence="2">
    <location>
        <begin position="171"/>
        <end position="474"/>
    </location>
</feature>
<keyword evidence="5" id="KW-1185">Reference proteome</keyword>
<dbReference type="Proteomes" id="UP000469125">
    <property type="component" value="Unassembled WGS sequence"/>
</dbReference>
<evidence type="ECO:0000259" key="3">
    <source>
        <dbReference type="Pfam" id="PF12793"/>
    </source>
</evidence>
<dbReference type="GO" id="GO:1904680">
    <property type="term" value="F:peptide transmembrane transporter activity"/>
    <property type="evidence" value="ECO:0007669"/>
    <property type="project" value="TreeGrafter"/>
</dbReference>
<dbReference type="Gene3D" id="3.10.105.10">
    <property type="entry name" value="Dipeptide-binding Protein, Domain 3"/>
    <property type="match status" value="1"/>
</dbReference>
<dbReference type="InterPro" id="IPR039424">
    <property type="entry name" value="SBP_5"/>
</dbReference>
<proteinExistence type="predicted"/>
<evidence type="ECO:0008006" key="6">
    <source>
        <dbReference type="Google" id="ProtNLM"/>
    </source>
</evidence>
<dbReference type="PANTHER" id="PTHR30290:SF72">
    <property type="entry name" value="HTH-TYPE TRANSCRIPTIONAL REGULATOR SGRR"/>
    <property type="match status" value="1"/>
</dbReference>
<accession>A0A6N8FJK8</accession>
<evidence type="ECO:0000256" key="1">
    <source>
        <dbReference type="ARBA" id="ARBA00023125"/>
    </source>
</evidence>
<dbReference type="GO" id="GO:0003677">
    <property type="term" value="F:DNA binding"/>
    <property type="evidence" value="ECO:0007669"/>
    <property type="project" value="UniProtKB-KW"/>
</dbReference>
<keyword evidence="1" id="KW-0238">DNA-binding</keyword>
<dbReference type="GO" id="GO:0015833">
    <property type="term" value="P:peptide transport"/>
    <property type="evidence" value="ECO:0007669"/>
    <property type="project" value="TreeGrafter"/>
</dbReference>
<dbReference type="InterPro" id="IPR025370">
    <property type="entry name" value="SgrR_HTH_N"/>
</dbReference>
<dbReference type="Gene3D" id="3.40.190.10">
    <property type="entry name" value="Periplasmic binding protein-like II"/>
    <property type="match status" value="1"/>
</dbReference>
<dbReference type="RefSeq" id="WP_155668849.1">
    <property type="nucleotide sequence ID" value="NZ_WOCA01000007.1"/>
</dbReference>
<evidence type="ECO:0000313" key="5">
    <source>
        <dbReference type="Proteomes" id="UP000469125"/>
    </source>
</evidence>
<sequence>MKYMEYVRILTTYFTKNVQVETTIAQLARLFNCSERHTKSIVNYLDQHNWIKWEVQRGRGKKPKLTLFVQSDDILYQEAINKVGSEKYQEAFRLLQQMDSMYQDRFQTWFKKVLGISQTKTEDEEPLDVLRYPFYETMLSMDPLTIMSRHDSHMVQQIFDRLVAYDPKSDKLIPQIAHHWETVDGIRWYFYLRKQVMFHHGRELTSNDVKATIDRLPKYDVIKKNLVTIEIRNQTVIIFKLKETDYLFPRYLATMKASIIPIEMVEQNEINFRKKPIGSGPYQLTRHDQEKVQLDVFLDYYGYRPWLDRIEIIKTPEKLVGNQSHPFLLSAPDSSWKGIKVQEEGADYITFNCRKDGPLKNIYYRRLLCNLIDEKEFCLHSNHENESVAHSFLTERSKEKTSKTKVHDNVNEDMFLQIAAQQIREGVNHKREALILQSQLERAGISSSVEIVNAQDLGNPQVLNKFDIVVAGIALTEDRLLSVLTAIQSSQLTIYPSLNEQMRNEVDQQVSALKKLHDTTRQWQMYVAIEDYLKSNHAIFFLNHRTHTVYEPNNSQYMNIKLDSNGRVDYRKVWKKE</sequence>
<dbReference type="InterPro" id="IPR000914">
    <property type="entry name" value="SBP_5_dom"/>
</dbReference>
<dbReference type="AlphaFoldDB" id="A0A6N8FJK8"/>
<dbReference type="Pfam" id="PF12793">
    <property type="entry name" value="SgrR_N"/>
    <property type="match status" value="1"/>
</dbReference>
<dbReference type="Pfam" id="PF00496">
    <property type="entry name" value="SBP_bac_5"/>
    <property type="match status" value="1"/>
</dbReference>
<dbReference type="PANTHER" id="PTHR30290">
    <property type="entry name" value="PERIPLASMIC BINDING COMPONENT OF ABC TRANSPORTER"/>
    <property type="match status" value="1"/>
</dbReference>
<name>A0A6N8FJK8_9BACI</name>
<protein>
    <recommendedName>
        <fullName evidence="6">DNA-binding transcriptional regulator SgrR of sgrS sRNA, contains a MarR-type HTH domain and a solute-binding domain</fullName>
    </recommendedName>
</protein>